<organism evidence="14 15">
    <name type="scientific">Promicromonospora kroppenstedtii</name>
    <dbReference type="NCBI Taxonomy" id="440482"/>
    <lineage>
        <taxon>Bacteria</taxon>
        <taxon>Bacillati</taxon>
        <taxon>Actinomycetota</taxon>
        <taxon>Actinomycetes</taxon>
        <taxon>Micrococcales</taxon>
        <taxon>Promicromonosporaceae</taxon>
        <taxon>Promicromonospora</taxon>
    </lineage>
</organism>
<dbReference type="SMART" id="SM00387">
    <property type="entry name" value="HATPase_c"/>
    <property type="match status" value="1"/>
</dbReference>
<evidence type="ECO:0000256" key="12">
    <source>
        <dbReference type="SAM" id="Phobius"/>
    </source>
</evidence>
<keyword evidence="5" id="KW-0808">Transferase</keyword>
<keyword evidence="8 12" id="KW-1133">Transmembrane helix</keyword>
<evidence type="ECO:0000313" key="15">
    <source>
        <dbReference type="Proteomes" id="UP001611580"/>
    </source>
</evidence>
<dbReference type="InterPro" id="IPR050428">
    <property type="entry name" value="TCS_sensor_his_kinase"/>
</dbReference>
<dbReference type="PANTHER" id="PTHR45436:SF5">
    <property type="entry name" value="SENSOR HISTIDINE KINASE TRCS"/>
    <property type="match status" value="1"/>
</dbReference>
<evidence type="ECO:0000256" key="10">
    <source>
        <dbReference type="ARBA" id="ARBA00023136"/>
    </source>
</evidence>
<keyword evidence="4" id="KW-0597">Phosphoprotein</keyword>
<accession>A0ABW7XNY6</accession>
<feature type="transmembrane region" description="Helical" evidence="12">
    <location>
        <begin position="21"/>
        <end position="45"/>
    </location>
</feature>
<keyword evidence="6 12" id="KW-0812">Transmembrane</keyword>
<dbReference type="InterPro" id="IPR004358">
    <property type="entry name" value="Sig_transdc_His_kin-like_C"/>
</dbReference>
<dbReference type="CDD" id="cd00075">
    <property type="entry name" value="HATPase"/>
    <property type="match status" value="1"/>
</dbReference>
<dbReference type="RefSeq" id="WP_397406321.1">
    <property type="nucleotide sequence ID" value="NZ_JBIRYI010000013.1"/>
</dbReference>
<proteinExistence type="predicted"/>
<dbReference type="InterPro" id="IPR003594">
    <property type="entry name" value="HATPase_dom"/>
</dbReference>
<evidence type="ECO:0000256" key="4">
    <source>
        <dbReference type="ARBA" id="ARBA00022553"/>
    </source>
</evidence>
<evidence type="ECO:0000256" key="6">
    <source>
        <dbReference type="ARBA" id="ARBA00022692"/>
    </source>
</evidence>
<keyword evidence="7 14" id="KW-0418">Kinase</keyword>
<dbReference type="EMBL" id="JBIRYI010000013">
    <property type="protein sequence ID" value="MFI2489242.1"/>
    <property type="molecule type" value="Genomic_DNA"/>
</dbReference>
<dbReference type="SMART" id="SM00388">
    <property type="entry name" value="HisKA"/>
    <property type="match status" value="1"/>
</dbReference>
<evidence type="ECO:0000256" key="7">
    <source>
        <dbReference type="ARBA" id="ARBA00022777"/>
    </source>
</evidence>
<dbReference type="Pfam" id="PF02518">
    <property type="entry name" value="HATPase_c"/>
    <property type="match status" value="1"/>
</dbReference>
<dbReference type="PROSITE" id="PS50109">
    <property type="entry name" value="HIS_KIN"/>
    <property type="match status" value="1"/>
</dbReference>
<dbReference type="EC" id="2.7.13.3" evidence="3"/>
<feature type="transmembrane region" description="Helical" evidence="12">
    <location>
        <begin position="145"/>
        <end position="171"/>
    </location>
</feature>
<evidence type="ECO:0000313" key="14">
    <source>
        <dbReference type="EMBL" id="MFI2489242.1"/>
    </source>
</evidence>
<dbReference type="Pfam" id="PF00512">
    <property type="entry name" value="HisKA"/>
    <property type="match status" value="1"/>
</dbReference>
<evidence type="ECO:0000256" key="1">
    <source>
        <dbReference type="ARBA" id="ARBA00000085"/>
    </source>
</evidence>
<evidence type="ECO:0000256" key="2">
    <source>
        <dbReference type="ARBA" id="ARBA00004236"/>
    </source>
</evidence>
<dbReference type="GO" id="GO:0016301">
    <property type="term" value="F:kinase activity"/>
    <property type="evidence" value="ECO:0007669"/>
    <property type="project" value="UniProtKB-KW"/>
</dbReference>
<evidence type="ECO:0000256" key="8">
    <source>
        <dbReference type="ARBA" id="ARBA00022989"/>
    </source>
</evidence>
<comment type="subcellular location">
    <subcellularLocation>
        <location evidence="2">Cell membrane</location>
    </subcellularLocation>
</comment>
<dbReference type="Proteomes" id="UP001611580">
    <property type="component" value="Unassembled WGS sequence"/>
</dbReference>
<keyword evidence="9" id="KW-0902">Two-component regulatory system</keyword>
<dbReference type="SUPFAM" id="SSF47384">
    <property type="entry name" value="Homodimeric domain of signal transducing histidine kinase"/>
    <property type="match status" value="1"/>
</dbReference>
<comment type="caution">
    <text evidence="14">The sequence shown here is derived from an EMBL/GenBank/DDBJ whole genome shotgun (WGS) entry which is preliminary data.</text>
</comment>
<feature type="domain" description="Histidine kinase" evidence="13">
    <location>
        <begin position="191"/>
        <end position="409"/>
    </location>
</feature>
<gene>
    <name evidence="14" type="ORF">ACH47X_20195</name>
</gene>
<dbReference type="CDD" id="cd00082">
    <property type="entry name" value="HisKA"/>
    <property type="match status" value="1"/>
</dbReference>
<comment type="catalytic activity">
    <reaction evidence="1">
        <text>ATP + protein L-histidine = ADP + protein N-phospho-L-histidine.</text>
        <dbReference type="EC" id="2.7.13.3"/>
    </reaction>
</comment>
<dbReference type="InterPro" id="IPR003661">
    <property type="entry name" value="HisK_dim/P_dom"/>
</dbReference>
<protein>
    <recommendedName>
        <fullName evidence="3">histidine kinase</fullName>
        <ecNumber evidence="3">2.7.13.3</ecNumber>
    </recommendedName>
</protein>
<dbReference type="Gene3D" id="1.10.287.130">
    <property type="match status" value="1"/>
</dbReference>
<dbReference type="InterPro" id="IPR036890">
    <property type="entry name" value="HATPase_C_sf"/>
</dbReference>
<keyword evidence="10 12" id="KW-0472">Membrane</keyword>
<sequence>MSRARATAAERALLRRTSRRLGLQTGALVLVCLLVVAVTAVLVVARGYAEEDERRLESAVATAEHAENVDPGVWVAIESARGLETTPGLPDGLPNLDLMAEAARTGQELRRQVSVPAGTYETLTGVRPGRVVQAVLDPSERREGLALLVVALTVAGAMGVLLATVGGWWFARRAVRPTAEALAMQRRFVADAGHELRTPLTLLSTRAQLLRRRVTQAPGDQAGAIGRDVDGLLADTAALTEILDDLLVAADPRSVDPVAMDLAAVVREVVESARPAAEERGVRLRSEGETTVSAMATPAAVRRAVTALVDNAVDHADGEVRVTVHPGRVDARVVVEDDGPGFAGDGADLFERFASRRGPEEAPAGRRHYGLGLALVAEIAAQHGGDVTAAGREDGGHGARLTLTLPGAAPRRR</sequence>
<reference evidence="14 15" key="1">
    <citation type="submission" date="2024-10" db="EMBL/GenBank/DDBJ databases">
        <title>The Natural Products Discovery Center: Release of the First 8490 Sequenced Strains for Exploring Actinobacteria Biosynthetic Diversity.</title>
        <authorList>
            <person name="Kalkreuter E."/>
            <person name="Kautsar S.A."/>
            <person name="Yang D."/>
            <person name="Bader C.D."/>
            <person name="Teijaro C.N."/>
            <person name="Fluegel L."/>
            <person name="Davis C.M."/>
            <person name="Simpson J.R."/>
            <person name="Lauterbach L."/>
            <person name="Steele A.D."/>
            <person name="Gui C."/>
            <person name="Meng S."/>
            <person name="Li G."/>
            <person name="Viehrig K."/>
            <person name="Ye F."/>
            <person name="Su P."/>
            <person name="Kiefer A.F."/>
            <person name="Nichols A."/>
            <person name="Cepeda A.J."/>
            <person name="Yan W."/>
            <person name="Fan B."/>
            <person name="Jiang Y."/>
            <person name="Adhikari A."/>
            <person name="Zheng C.-J."/>
            <person name="Schuster L."/>
            <person name="Cowan T.M."/>
            <person name="Smanski M.J."/>
            <person name="Chevrette M.G."/>
            <person name="De Carvalho L.P.S."/>
            <person name="Shen B."/>
        </authorList>
    </citation>
    <scope>NUCLEOTIDE SEQUENCE [LARGE SCALE GENOMIC DNA]</scope>
    <source>
        <strain evidence="14 15">NPDC019481</strain>
    </source>
</reference>
<dbReference type="PANTHER" id="PTHR45436">
    <property type="entry name" value="SENSOR HISTIDINE KINASE YKOH"/>
    <property type="match status" value="1"/>
</dbReference>
<dbReference type="InterPro" id="IPR005467">
    <property type="entry name" value="His_kinase_dom"/>
</dbReference>
<evidence type="ECO:0000256" key="5">
    <source>
        <dbReference type="ARBA" id="ARBA00022679"/>
    </source>
</evidence>
<name>A0ABW7XNY6_9MICO</name>
<dbReference type="InterPro" id="IPR036097">
    <property type="entry name" value="HisK_dim/P_sf"/>
</dbReference>
<feature type="region of interest" description="Disordered" evidence="11">
    <location>
        <begin position="390"/>
        <end position="413"/>
    </location>
</feature>
<keyword evidence="15" id="KW-1185">Reference proteome</keyword>
<evidence type="ECO:0000256" key="9">
    <source>
        <dbReference type="ARBA" id="ARBA00023012"/>
    </source>
</evidence>
<dbReference type="Gene3D" id="3.30.565.10">
    <property type="entry name" value="Histidine kinase-like ATPase, C-terminal domain"/>
    <property type="match status" value="1"/>
</dbReference>
<dbReference type="PRINTS" id="PR00344">
    <property type="entry name" value="BCTRLSENSOR"/>
</dbReference>
<dbReference type="SUPFAM" id="SSF55874">
    <property type="entry name" value="ATPase domain of HSP90 chaperone/DNA topoisomerase II/histidine kinase"/>
    <property type="match status" value="1"/>
</dbReference>
<evidence type="ECO:0000256" key="3">
    <source>
        <dbReference type="ARBA" id="ARBA00012438"/>
    </source>
</evidence>
<evidence type="ECO:0000256" key="11">
    <source>
        <dbReference type="SAM" id="MobiDB-lite"/>
    </source>
</evidence>
<evidence type="ECO:0000259" key="13">
    <source>
        <dbReference type="PROSITE" id="PS50109"/>
    </source>
</evidence>